<dbReference type="RefSeq" id="WP_198301465.1">
    <property type="nucleotide sequence ID" value="NZ_CP022423.1"/>
</dbReference>
<dbReference type="Proteomes" id="UP000199729">
    <property type="component" value="Chromosome"/>
</dbReference>
<dbReference type="EMBL" id="CP022423">
    <property type="protein sequence ID" value="ASM78311.1"/>
    <property type="molecule type" value="Genomic_DNA"/>
</dbReference>
<dbReference type="KEGG" id="vff:VITFI_CDS2534"/>
<dbReference type="InterPro" id="IPR036520">
    <property type="entry name" value="UPF0759_sf"/>
</dbReference>
<evidence type="ECO:0000256" key="1">
    <source>
        <dbReference type="SAM" id="MobiDB-lite"/>
    </source>
</evidence>
<dbReference type="PANTHER" id="PTHR30348">
    <property type="entry name" value="UNCHARACTERIZED PROTEIN YECE"/>
    <property type="match status" value="1"/>
</dbReference>
<accession>A0A221KGZ9</accession>
<dbReference type="Pfam" id="PF01904">
    <property type="entry name" value="DUF72"/>
    <property type="match status" value="1"/>
</dbReference>
<gene>
    <name evidence="2" type="ORF">VITFI_CDS2534</name>
</gene>
<keyword evidence="3" id="KW-1185">Reference proteome</keyword>
<organism evidence="2 3">
    <name type="scientific">Vitreoscilla filiformis</name>
    <dbReference type="NCBI Taxonomy" id="63"/>
    <lineage>
        <taxon>Bacteria</taxon>
        <taxon>Pseudomonadati</taxon>
        <taxon>Pseudomonadota</taxon>
        <taxon>Betaproteobacteria</taxon>
        <taxon>Neisseriales</taxon>
        <taxon>Neisseriaceae</taxon>
        <taxon>Vitreoscilla</taxon>
    </lineage>
</organism>
<proteinExistence type="predicted"/>
<evidence type="ECO:0008006" key="4">
    <source>
        <dbReference type="Google" id="ProtNLM"/>
    </source>
</evidence>
<name>A0A221KGZ9_VITFI</name>
<evidence type="ECO:0000313" key="3">
    <source>
        <dbReference type="Proteomes" id="UP000199729"/>
    </source>
</evidence>
<feature type="region of interest" description="Disordered" evidence="1">
    <location>
        <begin position="1"/>
        <end position="21"/>
    </location>
</feature>
<protein>
    <recommendedName>
        <fullName evidence="4">DUF72 domain-containing protein</fullName>
    </recommendedName>
</protein>
<reference evidence="2 3" key="1">
    <citation type="submission" date="2017-07" db="EMBL/GenBank/DDBJ databases">
        <title>Complete Genome Sequence of the cosmetic ferment Vitreoscilla filiformis (ATCC15551).</title>
        <authorList>
            <person name="Contreras S."/>
            <person name="Sagory-Zalkind P."/>
            <person name="Blanquart H."/>
            <person name="Iltis A."/>
            <person name="Morand S.C."/>
        </authorList>
    </citation>
    <scope>NUCLEOTIDE SEQUENCE [LARGE SCALE GENOMIC DNA]</scope>
    <source>
        <strain evidence="2 3">ATCC 15551</strain>
    </source>
</reference>
<evidence type="ECO:0000313" key="2">
    <source>
        <dbReference type="EMBL" id="ASM78311.1"/>
    </source>
</evidence>
<dbReference type="SUPFAM" id="SSF117396">
    <property type="entry name" value="TM1631-like"/>
    <property type="match status" value="1"/>
</dbReference>
<dbReference type="Gene3D" id="3.20.20.410">
    <property type="entry name" value="Protein of unknown function UPF0759"/>
    <property type="match status" value="1"/>
</dbReference>
<sequence>MPDPTQPGLFGPDTLPDVPNVMQRRPRRNEAVPVLPAPVDPSVLALARRLPPRLHLGTSSWSFPGWQGLVWAGEHSSGELSKQGLPAYAQHPLLTSVCLDRSFYKPMPTEAYAAYAEQVPADFRFMVKAPALFSDAAERDAQGRVQRLNPHWLDPALAMEQFITPVLAGLGERTGALVIEISPLPTALKRDMNALLQRLARFLAALPRLSEHTPDGVLAVEVRDAEWLTPALRDLLRDHGARYCLSVHPRLPPLEAQLPLLRALWPGPFVGRWNLHRMHGAHGYEQAKAGYAPFNQLVDEDVATRQTLARVLHATAHAGHAAYLCINNKAEGSAPLSVAALARQIVAEATAPRRA</sequence>
<dbReference type="InterPro" id="IPR002763">
    <property type="entry name" value="DUF72"/>
</dbReference>
<dbReference type="PANTHER" id="PTHR30348:SF4">
    <property type="entry name" value="DUF72 DOMAIN-CONTAINING PROTEIN"/>
    <property type="match status" value="1"/>
</dbReference>
<dbReference type="AlphaFoldDB" id="A0A221KGZ9"/>